<sequence>MLREAAVLLAVASLGFGSLLDGDLDLADGVKLVSIPVSNSLEDEGRSLGNSPLFRMAKFLQGHELHVKLPNLIEKDKISHLFEESLKIVDESYKNNNVTGRGKGDGGASSMALLGLMFAKTMGAAGIGGLGLLTMKAMALSALALMLSAIVGVKKLASSDDHDDHQVIYAGHHGHRRRRDLTDTPLPYRGWTEYKQS</sequence>
<evidence type="ECO:0000313" key="3">
    <source>
        <dbReference type="Proteomes" id="UP000691718"/>
    </source>
</evidence>
<gene>
    <name evidence="2" type="ORF">PAPOLLO_LOCUS7130</name>
</gene>
<proteinExistence type="predicted"/>
<dbReference type="OrthoDB" id="8190250at2759"/>
<keyword evidence="1" id="KW-0732">Signal</keyword>
<keyword evidence="3" id="KW-1185">Reference proteome</keyword>
<evidence type="ECO:0000313" key="2">
    <source>
        <dbReference type="EMBL" id="CAG4964242.1"/>
    </source>
</evidence>
<dbReference type="AlphaFoldDB" id="A0A8S3WJL7"/>
<protein>
    <submittedName>
        <fullName evidence="2">(apollo) hypothetical protein</fullName>
    </submittedName>
</protein>
<dbReference type="EMBL" id="CAJQZP010000493">
    <property type="protein sequence ID" value="CAG4964242.1"/>
    <property type="molecule type" value="Genomic_DNA"/>
</dbReference>
<comment type="caution">
    <text evidence="2">The sequence shown here is derived from an EMBL/GenBank/DDBJ whole genome shotgun (WGS) entry which is preliminary data.</text>
</comment>
<accession>A0A8S3WJL7</accession>
<organism evidence="2 3">
    <name type="scientific">Parnassius apollo</name>
    <name type="common">Apollo butterfly</name>
    <name type="synonym">Papilio apollo</name>
    <dbReference type="NCBI Taxonomy" id="110799"/>
    <lineage>
        <taxon>Eukaryota</taxon>
        <taxon>Metazoa</taxon>
        <taxon>Ecdysozoa</taxon>
        <taxon>Arthropoda</taxon>
        <taxon>Hexapoda</taxon>
        <taxon>Insecta</taxon>
        <taxon>Pterygota</taxon>
        <taxon>Neoptera</taxon>
        <taxon>Endopterygota</taxon>
        <taxon>Lepidoptera</taxon>
        <taxon>Glossata</taxon>
        <taxon>Ditrysia</taxon>
        <taxon>Papilionoidea</taxon>
        <taxon>Papilionidae</taxon>
        <taxon>Parnassiinae</taxon>
        <taxon>Parnassini</taxon>
        <taxon>Parnassius</taxon>
        <taxon>Parnassius</taxon>
    </lineage>
</organism>
<feature type="signal peptide" evidence="1">
    <location>
        <begin position="1"/>
        <end position="17"/>
    </location>
</feature>
<name>A0A8S3WJL7_PARAO</name>
<dbReference type="PANTHER" id="PTHR21879">
    <property type="entry name" value="FI03362P-RELATED-RELATED"/>
    <property type="match status" value="1"/>
</dbReference>
<reference evidence="2" key="1">
    <citation type="submission" date="2021-04" db="EMBL/GenBank/DDBJ databases">
        <authorList>
            <person name="Tunstrom K."/>
        </authorList>
    </citation>
    <scope>NUCLEOTIDE SEQUENCE</scope>
</reference>
<dbReference type="InterPro" id="IPR012464">
    <property type="entry name" value="DUF1676"/>
</dbReference>
<dbReference type="PANTHER" id="PTHR21879:SF23">
    <property type="entry name" value="IP06949P"/>
    <property type="match status" value="1"/>
</dbReference>
<evidence type="ECO:0000256" key="1">
    <source>
        <dbReference type="SAM" id="SignalP"/>
    </source>
</evidence>
<dbReference type="Pfam" id="PF07898">
    <property type="entry name" value="DUF1676"/>
    <property type="match status" value="1"/>
</dbReference>
<feature type="chain" id="PRO_5035735700" evidence="1">
    <location>
        <begin position="18"/>
        <end position="197"/>
    </location>
</feature>
<dbReference type="Proteomes" id="UP000691718">
    <property type="component" value="Unassembled WGS sequence"/>
</dbReference>
<dbReference type="GO" id="GO:0016020">
    <property type="term" value="C:membrane"/>
    <property type="evidence" value="ECO:0007669"/>
    <property type="project" value="TreeGrafter"/>
</dbReference>